<dbReference type="PATRIC" id="fig|33934.7.peg.551"/>
<comment type="caution">
    <text evidence="1">The sequence shown here is derived from an EMBL/GenBank/DDBJ whole genome shotgun (WGS) entry which is preliminary data.</text>
</comment>
<gene>
    <name evidence="1" type="ORF">TAF16_0430</name>
</gene>
<evidence type="ECO:0000313" key="2">
    <source>
        <dbReference type="Proteomes" id="UP000078336"/>
    </source>
</evidence>
<protein>
    <submittedName>
        <fullName evidence="1">Uncharacterized protein</fullName>
    </submittedName>
</protein>
<dbReference type="Proteomes" id="UP000078336">
    <property type="component" value="Unassembled WGS sequence"/>
</dbReference>
<name>A0A178TL80_9BACL</name>
<dbReference type="EMBL" id="LUCQ01000035">
    <property type="protein sequence ID" value="OAO82037.1"/>
    <property type="molecule type" value="Genomic_DNA"/>
</dbReference>
<evidence type="ECO:0000313" key="1">
    <source>
        <dbReference type="EMBL" id="OAO82037.1"/>
    </source>
</evidence>
<dbReference type="AlphaFoldDB" id="A0A178TL80"/>
<organism evidence="1 2">
    <name type="scientific">Anoxybacillus flavithermus</name>
    <dbReference type="NCBI Taxonomy" id="33934"/>
    <lineage>
        <taxon>Bacteria</taxon>
        <taxon>Bacillati</taxon>
        <taxon>Bacillota</taxon>
        <taxon>Bacilli</taxon>
        <taxon>Bacillales</taxon>
        <taxon>Anoxybacillaceae</taxon>
        <taxon>Anoxybacillus</taxon>
    </lineage>
</organism>
<reference evidence="1 2" key="1">
    <citation type="submission" date="2016-03" db="EMBL/GenBank/DDBJ databases">
        <title>Spore heat resistance.</title>
        <authorList>
            <person name="Boekhorst J."/>
            <person name="Berendsen E.M."/>
            <person name="Wells-Bennik M.H."/>
            <person name="Kuipers O.P."/>
        </authorList>
    </citation>
    <scope>NUCLEOTIDE SEQUENCE [LARGE SCALE GENOMIC DNA]</scope>
    <source>
        <strain evidence="1 2">AF16</strain>
    </source>
</reference>
<sequence length="41" mass="4674">MFDQFKFGDTAARTQGLNVLLAYVKGAEVFSHDELLRYPKP</sequence>
<proteinExistence type="predicted"/>
<keyword evidence="2" id="KW-1185">Reference proteome</keyword>
<accession>A0A178TL80</accession>